<keyword evidence="3" id="KW-1185">Reference proteome</keyword>
<organism evidence="2 3">
    <name type="scientific">Desulfovibrio porci</name>
    <dbReference type="NCBI Taxonomy" id="2605782"/>
    <lineage>
        <taxon>Bacteria</taxon>
        <taxon>Pseudomonadati</taxon>
        <taxon>Thermodesulfobacteriota</taxon>
        <taxon>Desulfovibrionia</taxon>
        <taxon>Desulfovibrionales</taxon>
        <taxon>Desulfovibrionaceae</taxon>
        <taxon>Desulfovibrio</taxon>
    </lineage>
</organism>
<evidence type="ECO:0000313" key="2">
    <source>
        <dbReference type="EMBL" id="MSS26479.1"/>
    </source>
</evidence>
<proteinExistence type="predicted"/>
<reference evidence="2 3" key="1">
    <citation type="submission" date="2019-09" db="EMBL/GenBank/DDBJ databases">
        <title>In-depth cultivation of the pig gut microbiome towards novel bacterial diversity and tailored functional studies.</title>
        <authorList>
            <person name="Wylensek D."/>
            <person name="Hitch T.C.A."/>
            <person name="Clavel T."/>
        </authorList>
    </citation>
    <scope>NUCLEOTIDE SEQUENCE [LARGE SCALE GENOMIC DNA]</scope>
    <source>
        <strain evidence="2 3">PG-178-WT-4</strain>
    </source>
</reference>
<dbReference type="Gene3D" id="3.40.50.720">
    <property type="entry name" value="NAD(P)-binding Rossmann-like Domain"/>
    <property type="match status" value="1"/>
</dbReference>
<dbReference type="PANTHER" id="PTHR33303:SF2">
    <property type="entry name" value="COA-BINDING DOMAIN-CONTAINING PROTEIN"/>
    <property type="match status" value="1"/>
</dbReference>
<dbReference type="SMART" id="SM00881">
    <property type="entry name" value="CoA_binding"/>
    <property type="match status" value="1"/>
</dbReference>
<protein>
    <submittedName>
        <fullName evidence="2">CoA-binding protein</fullName>
    </submittedName>
</protein>
<evidence type="ECO:0000259" key="1">
    <source>
        <dbReference type="SMART" id="SM00881"/>
    </source>
</evidence>
<dbReference type="InterPro" id="IPR003781">
    <property type="entry name" value="CoA-bd"/>
</dbReference>
<dbReference type="SUPFAM" id="SSF51735">
    <property type="entry name" value="NAD(P)-binding Rossmann-fold domains"/>
    <property type="match status" value="1"/>
</dbReference>
<feature type="domain" description="CoA-binding" evidence="1">
    <location>
        <begin position="11"/>
        <end position="105"/>
    </location>
</feature>
<evidence type="ECO:0000313" key="3">
    <source>
        <dbReference type="Proteomes" id="UP000477488"/>
    </source>
</evidence>
<dbReference type="Proteomes" id="UP000477488">
    <property type="component" value="Unassembled WGS sequence"/>
</dbReference>
<dbReference type="InterPro" id="IPR036291">
    <property type="entry name" value="NAD(P)-bd_dom_sf"/>
</dbReference>
<dbReference type="PANTHER" id="PTHR33303">
    <property type="entry name" value="CYTOPLASMIC PROTEIN-RELATED"/>
    <property type="match status" value="1"/>
</dbReference>
<comment type="caution">
    <text evidence="2">The sequence shown here is derived from an EMBL/GenBank/DDBJ whole genome shotgun (WGS) entry which is preliminary data.</text>
</comment>
<accession>A0A6L5XHB7</accession>
<dbReference type="EMBL" id="VUMH01000001">
    <property type="protein sequence ID" value="MSS26479.1"/>
    <property type="molecule type" value="Genomic_DNA"/>
</dbReference>
<dbReference type="Pfam" id="PF13380">
    <property type="entry name" value="CoA_binding_2"/>
    <property type="match status" value="1"/>
</dbReference>
<dbReference type="AlphaFoldDB" id="A0A6L5XHB7"/>
<gene>
    <name evidence="2" type="ORF">FYJ44_00115</name>
</gene>
<sequence length="146" mass="16059">MPDDIYLRTLLANAKNIAILGANDTPGRPVDRVGRYLLGRGYTVWPVHPARRTAWGLTVFPDLASLPGPVDIVDVFRAPQYCPEHAREVLALPWRPKVFWMQSGIASPEARKLLEATGVAVVEDACLMVEHARLLGNAADNKHKVG</sequence>
<name>A0A6L5XHB7_9BACT</name>
<dbReference type="RefSeq" id="WP_154508144.1">
    <property type="nucleotide sequence ID" value="NZ_VUMH01000001.1"/>
</dbReference>